<dbReference type="Proteomes" id="UP000182521">
    <property type="component" value="Chromosome"/>
</dbReference>
<accession>A0A1J0KUX1</accession>
<keyword evidence="2" id="KW-1185">Reference proteome</keyword>
<organism evidence="1 2">
    <name type="scientific">Francisella frigiditurris</name>
    <dbReference type="NCBI Taxonomy" id="1542390"/>
    <lineage>
        <taxon>Bacteria</taxon>
        <taxon>Pseudomonadati</taxon>
        <taxon>Pseudomonadota</taxon>
        <taxon>Gammaproteobacteria</taxon>
        <taxon>Thiotrichales</taxon>
        <taxon>Francisellaceae</taxon>
        <taxon>Francisella</taxon>
    </lineage>
</organism>
<gene>
    <name evidence="1" type="ORF">KX01_929</name>
</gene>
<sequence>MWLNPILAHMNNDFYFYKYLEMKNVSLYICHDGKQPKIMQNFNIMHGQIEQYQKLLKNDIKILKDSPYSYASHSESVIIAIHKDSQKESGYLLGKLTFKANEVLFLESCSSIDKRNREKYNFEPFANHIGSILLTAYSMLIVKHHDHFMLKATFAAAPFYERIGMREGMGLRFIADQLPTPSFDIYARYVDNIHKKEDEYIHKYGEINSDKFYKSILSIQRNFRSVNKDRIFKTEHLQVSHAKKYIIQQELYAFMNRAKNNISFLTFNSNYKERILESIAVSILELKNLDNHKWQLEISNQTMKYLKYLAVIRKQTFNSSVNINNIQVPQSISKLFTSSMLLDKPCYIFEEIPSIRNIMKKLRQIKEKYKEERIRYIKYIEYVFGNDIHDHLYILYKSEPVFE</sequence>
<protein>
    <submittedName>
        <fullName evidence="1">Uncharacterized protein</fullName>
    </submittedName>
</protein>
<name>A0A1J0KUX1_9GAMM</name>
<dbReference type="AlphaFoldDB" id="A0A1J0KUX1"/>
<dbReference type="EMBL" id="CP009654">
    <property type="protein sequence ID" value="APC97412.1"/>
    <property type="molecule type" value="Genomic_DNA"/>
</dbReference>
<evidence type="ECO:0000313" key="1">
    <source>
        <dbReference type="EMBL" id="APC97412.1"/>
    </source>
</evidence>
<dbReference type="KEGG" id="frc:KX01_929"/>
<evidence type="ECO:0000313" key="2">
    <source>
        <dbReference type="Proteomes" id="UP000182521"/>
    </source>
</evidence>
<reference evidence="2" key="1">
    <citation type="submission" date="2014-10" db="EMBL/GenBank/DDBJ databases">
        <authorList>
            <person name="Kuske C.R."/>
            <person name="Challacombe J.F."/>
            <person name="Daligault H.E."/>
            <person name="Davenport K.W."/>
            <person name="Johnson S.L."/>
            <person name="Siddaramappa S."/>
            <person name="Petersen J.M."/>
        </authorList>
    </citation>
    <scope>NUCLEOTIDE SEQUENCE [LARGE SCALE GENOMIC DNA]</scope>
    <source>
        <strain evidence="2">CA97-1460</strain>
    </source>
</reference>
<dbReference type="STRING" id="1542390.KX01_929"/>
<dbReference type="RefSeq" id="WP_071663861.1">
    <property type="nucleotide sequence ID" value="NZ_CP009654.1"/>
</dbReference>
<proteinExistence type="predicted"/>